<feature type="transmembrane region" description="Helical" evidence="1">
    <location>
        <begin position="49"/>
        <end position="67"/>
    </location>
</feature>
<feature type="transmembrane region" description="Helical" evidence="1">
    <location>
        <begin position="20"/>
        <end position="37"/>
    </location>
</feature>
<keyword evidence="1" id="KW-1133">Transmembrane helix</keyword>
<dbReference type="Proteomes" id="UP000095284">
    <property type="component" value="Unplaced"/>
</dbReference>
<feature type="transmembrane region" description="Helical" evidence="1">
    <location>
        <begin position="141"/>
        <end position="161"/>
    </location>
</feature>
<reference evidence="3" key="1">
    <citation type="submission" date="2016-11" db="UniProtKB">
        <authorList>
            <consortium name="WormBaseParasite"/>
        </authorList>
    </citation>
    <scope>IDENTIFICATION</scope>
</reference>
<keyword evidence="1" id="KW-0812">Transmembrane</keyword>
<proteinExistence type="predicted"/>
<dbReference type="InterPro" id="IPR019422">
    <property type="entry name" value="7TM_GPCR_serpentine_rcpt_Srh"/>
</dbReference>
<sequence length="346" mass="38923">MAYNLPSNWFITAYTLYGEVSMFVSCIFVSFTIFVIVQSTTSNFQKYSYFLVNHLAWCYICDIIYAFRAYVSLGSNQCNVFFGFISSLDYDLALYVSLFGTIAAITRAASEEYLLVFRFLASIRPSSRCYLDVHSVPTWRLVIMFIALTSVGVFSFLSRIFNTKTTFAERVAKLSRDDAVLSRLSTTYLILCFDGEVVSSQALLTGIYFLALVALVLLITFYNIKTSTAPSSAQRFHWMLFYALLAQCIAHSLTISIPAIVFGVTQNSPQAPLISMLCVLAGFFNTYANCFIFLLIIKPYRVYSKRVLLSVFKSNKVAEIRPQAAPIQTQTTSEAATIVQVEQPTH</sequence>
<dbReference type="WBParaSite" id="BXY_0428700.1">
    <property type="protein sequence ID" value="BXY_0428700.1"/>
    <property type="gene ID" value="BXY_0428700"/>
</dbReference>
<evidence type="ECO:0000313" key="2">
    <source>
        <dbReference type="Proteomes" id="UP000095284"/>
    </source>
</evidence>
<accession>A0A1I7RU78</accession>
<protein>
    <submittedName>
        <fullName evidence="3">G protein-coupled receptor</fullName>
    </submittedName>
</protein>
<dbReference type="Pfam" id="PF10318">
    <property type="entry name" value="7TM_GPCR_Srh"/>
    <property type="match status" value="1"/>
</dbReference>
<name>A0A1I7RU78_BURXY</name>
<feature type="transmembrane region" description="Helical" evidence="1">
    <location>
        <begin position="273"/>
        <end position="297"/>
    </location>
</feature>
<organism evidence="2 3">
    <name type="scientific">Bursaphelenchus xylophilus</name>
    <name type="common">Pinewood nematode worm</name>
    <name type="synonym">Aphelenchoides xylophilus</name>
    <dbReference type="NCBI Taxonomy" id="6326"/>
    <lineage>
        <taxon>Eukaryota</taxon>
        <taxon>Metazoa</taxon>
        <taxon>Ecdysozoa</taxon>
        <taxon>Nematoda</taxon>
        <taxon>Chromadorea</taxon>
        <taxon>Rhabditida</taxon>
        <taxon>Tylenchina</taxon>
        <taxon>Tylenchomorpha</taxon>
        <taxon>Aphelenchoidea</taxon>
        <taxon>Aphelenchoididae</taxon>
        <taxon>Bursaphelenchus</taxon>
    </lineage>
</organism>
<evidence type="ECO:0000313" key="3">
    <source>
        <dbReference type="WBParaSite" id="BXY_0428700.1"/>
    </source>
</evidence>
<keyword evidence="1" id="KW-0472">Membrane</keyword>
<dbReference type="AlphaFoldDB" id="A0A1I7RU78"/>
<feature type="transmembrane region" description="Helical" evidence="1">
    <location>
        <begin position="203"/>
        <end position="224"/>
    </location>
</feature>
<feature type="transmembrane region" description="Helical" evidence="1">
    <location>
        <begin position="236"/>
        <end position="261"/>
    </location>
</feature>
<evidence type="ECO:0000256" key="1">
    <source>
        <dbReference type="SAM" id="Phobius"/>
    </source>
</evidence>